<protein>
    <submittedName>
        <fullName evidence="3">Uncharacterized protein</fullName>
    </submittedName>
</protein>
<organism evidence="3 4">
    <name type="scientific">candidate division MSBL1 archaeon SCGC-AAA259I09</name>
    <dbReference type="NCBI Taxonomy" id="1698267"/>
    <lineage>
        <taxon>Archaea</taxon>
        <taxon>Methanobacteriati</taxon>
        <taxon>Methanobacteriota</taxon>
        <taxon>candidate division MSBL1</taxon>
    </lineage>
</organism>
<evidence type="ECO:0000313" key="3">
    <source>
        <dbReference type="EMBL" id="KXA95761.1"/>
    </source>
</evidence>
<proteinExistence type="predicted"/>
<dbReference type="InterPro" id="IPR036388">
    <property type="entry name" value="WH-like_DNA-bd_sf"/>
</dbReference>
<evidence type="ECO:0000259" key="2">
    <source>
        <dbReference type="Pfam" id="PF19810"/>
    </source>
</evidence>
<name>A0A133UNL9_9EURY</name>
<dbReference type="InterPro" id="IPR013668">
    <property type="entry name" value="RNase_R_HTH_12"/>
</dbReference>
<dbReference type="InterPro" id="IPR036390">
    <property type="entry name" value="WH_DNA-bd_sf"/>
</dbReference>
<dbReference type="Proteomes" id="UP000070463">
    <property type="component" value="Unassembled WGS sequence"/>
</dbReference>
<dbReference type="AlphaFoldDB" id="A0A133UNL9"/>
<evidence type="ECO:0000259" key="1">
    <source>
        <dbReference type="Pfam" id="PF08461"/>
    </source>
</evidence>
<dbReference type="EMBL" id="LHXR01000133">
    <property type="protein sequence ID" value="KXA95761.1"/>
    <property type="molecule type" value="Genomic_DNA"/>
</dbReference>
<evidence type="ECO:0000313" key="4">
    <source>
        <dbReference type="Proteomes" id="UP000070463"/>
    </source>
</evidence>
<dbReference type="InterPro" id="IPR046260">
    <property type="entry name" value="HFX_2341-like_N"/>
</dbReference>
<keyword evidence="4" id="KW-1185">Reference proteome</keyword>
<gene>
    <name evidence="3" type="ORF">AKJ37_06590</name>
</gene>
<dbReference type="Gene3D" id="1.10.10.10">
    <property type="entry name" value="Winged helix-like DNA-binding domain superfamily/Winged helix DNA-binding domain"/>
    <property type="match status" value="1"/>
</dbReference>
<dbReference type="SUPFAM" id="SSF46785">
    <property type="entry name" value="Winged helix' DNA-binding domain"/>
    <property type="match status" value="1"/>
</dbReference>
<dbReference type="Pfam" id="PF19810">
    <property type="entry name" value="HFX_2341_N"/>
    <property type="match status" value="1"/>
</dbReference>
<feature type="non-terminal residue" evidence="3">
    <location>
        <position position="1"/>
    </location>
</feature>
<dbReference type="Pfam" id="PF08461">
    <property type="entry name" value="WHD_RNase_R"/>
    <property type="match status" value="1"/>
</dbReference>
<reference evidence="3 4" key="1">
    <citation type="journal article" date="2016" name="Sci. Rep.">
        <title>Metabolic traits of an uncultured archaeal lineage -MSBL1- from brine pools of the Red Sea.</title>
        <authorList>
            <person name="Mwirichia R."/>
            <person name="Alam I."/>
            <person name="Rashid M."/>
            <person name="Vinu M."/>
            <person name="Ba-Alawi W."/>
            <person name="Anthony Kamau A."/>
            <person name="Kamanda Ngugi D."/>
            <person name="Goker M."/>
            <person name="Klenk H.P."/>
            <person name="Bajic V."/>
            <person name="Stingl U."/>
        </authorList>
    </citation>
    <scope>NUCLEOTIDE SEQUENCE [LARGE SCALE GENOMIC DNA]</scope>
    <source>
        <strain evidence="3">SCGC-AAA259I09</strain>
    </source>
</reference>
<sequence length="279" mass="32041">KLLSERYGIATETEDLADFRSELIRSLFFGDYPVEKIVVLKGDTDYPKMSQITDRFIEKLEENVPKEVEKEPVDIYDFDEVFQKMLEIFRKHSGDGSSFFLNVSSAPKLTLIAMVSAAYFYRRQGKIEVFYVSPEKYLIPDIISELGNLNGDNDEEVLDDLKGIRDELMNSGVAVGASNYEVIPLFPIESINELDLKILGVLGESETTDSITELVGKLEEKTGKEIKRTSVQYRLKKLEEMDLVATKRVERRMEIEISRLGRIYLESSRGEKKHETEER</sequence>
<comment type="caution">
    <text evidence="3">The sequence shown here is derived from an EMBL/GenBank/DDBJ whole genome shotgun (WGS) entry which is preliminary data.</text>
</comment>
<feature type="domain" description="HFX-2341-like N-terminal" evidence="2">
    <location>
        <begin position="31"/>
        <end position="137"/>
    </location>
</feature>
<accession>A0A133UNL9</accession>
<feature type="domain" description="Ribonuclease R winged-helix" evidence="1">
    <location>
        <begin position="197"/>
        <end position="247"/>
    </location>
</feature>